<evidence type="ECO:0000259" key="2">
    <source>
        <dbReference type="SMART" id="SM01054"/>
    </source>
</evidence>
<evidence type="ECO:0000256" key="1">
    <source>
        <dbReference type="SAM" id="MobiDB-lite"/>
    </source>
</evidence>
<name>A0AAV8SX31_9ROSI</name>
<feature type="compositionally biased region" description="Basic and acidic residues" evidence="1">
    <location>
        <begin position="1"/>
        <end position="13"/>
    </location>
</feature>
<accession>A0AAV8SX31</accession>
<feature type="compositionally biased region" description="Polar residues" evidence="1">
    <location>
        <begin position="165"/>
        <end position="179"/>
    </location>
</feature>
<comment type="caution">
    <text evidence="3">The sequence shown here is derived from an EMBL/GenBank/DDBJ whole genome shotgun (WGS) entry which is preliminary data.</text>
</comment>
<dbReference type="SMART" id="SM01054">
    <property type="entry name" value="CaM_binding"/>
    <property type="match status" value="1"/>
</dbReference>
<dbReference type="InterPro" id="IPR012417">
    <property type="entry name" value="CaM-bd_dom_pln"/>
</dbReference>
<proteinExistence type="predicted"/>
<dbReference type="AlphaFoldDB" id="A0AAV8SX31"/>
<dbReference type="Proteomes" id="UP001159364">
    <property type="component" value="Linkage Group LG07"/>
</dbReference>
<feature type="region of interest" description="Disordered" evidence="1">
    <location>
        <begin position="1"/>
        <end position="179"/>
    </location>
</feature>
<reference evidence="3 4" key="1">
    <citation type="submission" date="2021-09" db="EMBL/GenBank/DDBJ databases">
        <title>Genomic insights and catalytic innovation underlie evolution of tropane alkaloids biosynthesis.</title>
        <authorList>
            <person name="Wang Y.-J."/>
            <person name="Tian T."/>
            <person name="Huang J.-P."/>
            <person name="Huang S.-X."/>
        </authorList>
    </citation>
    <scope>NUCLEOTIDE SEQUENCE [LARGE SCALE GENOMIC DNA]</scope>
    <source>
        <strain evidence="3">KIB-2018</strain>
        <tissue evidence="3">Leaf</tissue>
    </source>
</reference>
<keyword evidence="4" id="KW-1185">Reference proteome</keyword>
<feature type="compositionally biased region" description="Basic and acidic residues" evidence="1">
    <location>
        <begin position="285"/>
        <end position="302"/>
    </location>
</feature>
<dbReference type="EMBL" id="JAIWQS010000007">
    <property type="protein sequence ID" value="KAJ8758589.1"/>
    <property type="molecule type" value="Genomic_DNA"/>
</dbReference>
<feature type="compositionally biased region" description="Acidic residues" evidence="1">
    <location>
        <begin position="267"/>
        <end position="277"/>
    </location>
</feature>
<protein>
    <recommendedName>
        <fullName evidence="2">Calmodulin-binding domain-containing protein</fullName>
    </recommendedName>
</protein>
<feature type="region of interest" description="Disordered" evidence="1">
    <location>
        <begin position="226"/>
        <end position="387"/>
    </location>
</feature>
<feature type="compositionally biased region" description="Basic and acidic residues" evidence="1">
    <location>
        <begin position="66"/>
        <end position="80"/>
    </location>
</feature>
<organism evidence="3 4">
    <name type="scientific">Erythroxylum novogranatense</name>
    <dbReference type="NCBI Taxonomy" id="1862640"/>
    <lineage>
        <taxon>Eukaryota</taxon>
        <taxon>Viridiplantae</taxon>
        <taxon>Streptophyta</taxon>
        <taxon>Embryophyta</taxon>
        <taxon>Tracheophyta</taxon>
        <taxon>Spermatophyta</taxon>
        <taxon>Magnoliopsida</taxon>
        <taxon>eudicotyledons</taxon>
        <taxon>Gunneridae</taxon>
        <taxon>Pentapetalae</taxon>
        <taxon>rosids</taxon>
        <taxon>fabids</taxon>
        <taxon>Malpighiales</taxon>
        <taxon>Erythroxylaceae</taxon>
        <taxon>Erythroxylum</taxon>
    </lineage>
</organism>
<evidence type="ECO:0000313" key="3">
    <source>
        <dbReference type="EMBL" id="KAJ8758589.1"/>
    </source>
</evidence>
<sequence>MATKAKTESSNLKKEKKVTPSSNSQATLKQGNPRPSSSGSVDRKSSSSSGRAVPNYLKPTVSSRSESLKYVKKPANEDSQKAALVRRRSFDRPPSATRVQSSIVSPDPKHRDRTLTRSSTVSPKNTPSPKPALERNSRSLKLVKSQTPPSRTVKRSASPSRRASLPTNPTKNVANSSASMKEIGDNDIFQTLDLEIKQVYNNELLHEPEKTLSVDSEVQVDSDVLETEDKEHINAADTQVSNEEDEKYKTPDVSTVSDGLSVPQVSENEELVNEIPEEGASNPQEIKEFNNKEENRNYHNEEVITEEDKVEADQEQLEQNVNENAEQEADEKKDEDSNQVEEESEEIKSKEGQDLSESVVEAKPEATDSVPQNLQVGQGKKESPAAYNDVIEETKNKLLEKRKNKVKALVGAFETVIDYESAGSK</sequence>
<dbReference type="PANTHER" id="PTHR33349">
    <property type="entry name" value="EMB|CAB62594.1"/>
    <property type="match status" value="1"/>
</dbReference>
<dbReference type="GO" id="GO:0005516">
    <property type="term" value="F:calmodulin binding"/>
    <property type="evidence" value="ECO:0007669"/>
    <property type="project" value="InterPro"/>
</dbReference>
<evidence type="ECO:0000313" key="4">
    <source>
        <dbReference type="Proteomes" id="UP001159364"/>
    </source>
</evidence>
<feature type="domain" description="Calmodulin-binding" evidence="2">
    <location>
        <begin position="317"/>
        <end position="418"/>
    </location>
</feature>
<feature type="compositionally biased region" description="Polar residues" evidence="1">
    <location>
        <begin position="19"/>
        <end position="35"/>
    </location>
</feature>
<feature type="compositionally biased region" description="Acidic residues" evidence="1">
    <location>
        <begin position="303"/>
        <end position="316"/>
    </location>
</feature>
<dbReference type="Pfam" id="PF07839">
    <property type="entry name" value="CaM_binding"/>
    <property type="match status" value="1"/>
</dbReference>
<gene>
    <name evidence="3" type="ORF">K2173_000310</name>
</gene>
<feature type="compositionally biased region" description="Polar residues" evidence="1">
    <location>
        <begin position="252"/>
        <end position="266"/>
    </location>
</feature>
<dbReference type="PANTHER" id="PTHR33349:SF20">
    <property type="entry name" value="CHROMO DOMAIN CEC-LIKE PROTEIN"/>
    <property type="match status" value="1"/>
</dbReference>
<feature type="compositionally biased region" description="Low complexity" evidence="1">
    <location>
        <begin position="155"/>
        <end position="164"/>
    </location>
</feature>
<feature type="compositionally biased region" description="Polar residues" evidence="1">
    <location>
        <begin position="116"/>
        <end position="127"/>
    </location>
</feature>